<dbReference type="Pfam" id="PF00501">
    <property type="entry name" value="AMP-binding"/>
    <property type="match status" value="1"/>
</dbReference>
<comment type="caution">
    <text evidence="1">Lacks conserved residue(s) required for the propagation of feature annotation.</text>
</comment>
<dbReference type="InterPro" id="IPR001368">
    <property type="entry name" value="TNFR/NGFR_Cys_rich_reg"/>
</dbReference>
<evidence type="ECO:0000313" key="3">
    <source>
        <dbReference type="EMBL" id="KAK8854377.1"/>
    </source>
</evidence>
<proteinExistence type="predicted"/>
<accession>A0ABR2HXL6</accession>
<evidence type="ECO:0000259" key="2">
    <source>
        <dbReference type="PROSITE" id="PS50050"/>
    </source>
</evidence>
<dbReference type="Gene3D" id="3.40.50.12780">
    <property type="entry name" value="N-terminal domain of ligase-like"/>
    <property type="match status" value="1"/>
</dbReference>
<dbReference type="PROSITE" id="PS00455">
    <property type="entry name" value="AMP_BINDING"/>
    <property type="match status" value="1"/>
</dbReference>
<dbReference type="EMBL" id="JAPFFF010000021">
    <property type="protein sequence ID" value="KAK8854377.1"/>
    <property type="molecule type" value="Genomic_DNA"/>
</dbReference>
<dbReference type="InterPro" id="IPR006212">
    <property type="entry name" value="Furin_repeat"/>
</dbReference>
<dbReference type="InterPro" id="IPR009030">
    <property type="entry name" value="Growth_fac_rcpt_cys_sf"/>
</dbReference>
<dbReference type="PROSITE" id="PS50050">
    <property type="entry name" value="TNFR_NGFR_2"/>
    <property type="match status" value="1"/>
</dbReference>
<dbReference type="PANTHER" id="PTHR43272">
    <property type="entry name" value="LONG-CHAIN-FATTY-ACID--COA LIGASE"/>
    <property type="match status" value="1"/>
</dbReference>
<dbReference type="PANTHER" id="PTHR43272:SF91">
    <property type="entry name" value="CARRIER DOMAIN-CONTAINING PROTEIN"/>
    <property type="match status" value="1"/>
</dbReference>
<dbReference type="InterPro" id="IPR042099">
    <property type="entry name" value="ANL_N_sf"/>
</dbReference>
<keyword evidence="1" id="KW-1015">Disulfide bond</keyword>
<dbReference type="SUPFAM" id="SSF57184">
    <property type="entry name" value="Growth factor receptor domain"/>
    <property type="match status" value="2"/>
</dbReference>
<feature type="disulfide bond" evidence="1">
    <location>
        <begin position="963"/>
        <end position="978"/>
    </location>
</feature>
<organism evidence="3 4">
    <name type="scientific">Tritrichomonas musculus</name>
    <dbReference type="NCBI Taxonomy" id="1915356"/>
    <lineage>
        <taxon>Eukaryota</taxon>
        <taxon>Metamonada</taxon>
        <taxon>Parabasalia</taxon>
        <taxon>Tritrichomonadida</taxon>
        <taxon>Tritrichomonadidae</taxon>
        <taxon>Tritrichomonas</taxon>
    </lineage>
</organism>
<dbReference type="InterPro" id="IPR020845">
    <property type="entry name" value="AMP-binding_CS"/>
</dbReference>
<dbReference type="SMART" id="SM00261">
    <property type="entry name" value="FU"/>
    <property type="match status" value="4"/>
</dbReference>
<keyword evidence="4" id="KW-1185">Reference proteome</keyword>
<dbReference type="InterPro" id="IPR000873">
    <property type="entry name" value="AMP-dep_synth/lig_dom"/>
</dbReference>
<protein>
    <recommendedName>
        <fullName evidence="2">TNFR-Cys domain-containing protein</fullName>
    </recommendedName>
</protein>
<name>A0ABR2HXL6_9EUKA</name>
<sequence length="1116" mass="128247">MIRKFITRSFKKNKDKPLFGARKSSKEHFQWSSYNDIFIKAQHLASFLSKRITVPSPEISPFCTVCICSDNREEWMIADFACSLKGLISVGFHTSWPLDESITIAKDICPSAAIVGSNQLNYFLKIAEHQKSLKLIICMDDNIDDQNVVKLSEVYKIPIDSYETFSNEYHTIIFSSGTTGSPKGLPITRKRWFSLIQQGPFSEDKRSVCLSFNSLAHGMDRDIIWQAFSVGGKIAFARSDLNGLLEDAQEIEPSFLMSMPHLWNYLYSYYNNLIEKLIVEYFQKVEKITNPSQELIDLLVLNCEQKQENRIVTNILKEAKETVSKMIGTKCTIIGTGGSVTSEQVLDFLREIFDNAAVINTYGTTEVPGISNNGRIASNIELKLVDSPECGYVSTETDKVGEIVVKMPDMTTSYFGNREESIRATKENFKDGWYYTKDIGRIDSNGLLSIIDRKSDLVELYVDGRSVWIPVGPLENLYLNSSKLFTNIYLHGDRMQNFLVAVVVPIKGEKVTHHKVLREIIQTARSHNLSPSQIPRGVVISDHEWTPLTGELSPTNKLKRSVLLKKFKDQIDSEYVRIGEHEIEKKKIREDKDFDYINYRFMCDDDEDSQILEDAMRPLRDTILKLRETIPQSREKMAKYREKVEHDTQEVKSKCFKENDDAFLKITDDDSFDNFFNTVFKNKELVVESCKRFNDAQFETDPDIEHLNEQFCTQIGKLIEVANEVGENLPYQILTGIIKTSPKEKSDDFVVSLRAPSAWEVWCYLCGDLIEVGSYGEGTPRYVCLDCTKKYCTHCYEKMTKLKKMCEIHNNWKIPLECFDEDHYLSKEFMLFSRIEASNSKKTKSLAKIFETFCTFYENRILIDKNENCSKLITYKDAADQLLSSENKIIQKIKKDIDANDEDLINSLFGEITDTWPNIIHVKKDKYDSLVIWNTMYNGGRLSNNCHESCQTCHDGTNSCNECKRGYYFNSNNQCEKCSTHCQECDINSCHRCDDDIYPENTYCLPCAPVCRQCKGPTANDCVSCDPGFYFSFENKICAKCNEACVTCHGPINNRCSNCATGYFMDDNSYMQGIEWAVRRCTSCEYNCAECERLINCKKCKDGFRLYKREGEEDYD</sequence>
<dbReference type="Proteomes" id="UP001470230">
    <property type="component" value="Unassembled WGS sequence"/>
</dbReference>
<feature type="domain" description="TNFR-Cys" evidence="2">
    <location>
        <begin position="962"/>
        <end position="1004"/>
    </location>
</feature>
<comment type="caution">
    <text evidence="3">The sequence shown here is derived from an EMBL/GenBank/DDBJ whole genome shotgun (WGS) entry which is preliminary data.</text>
</comment>
<evidence type="ECO:0000256" key="1">
    <source>
        <dbReference type="PROSITE-ProRule" id="PRU00206"/>
    </source>
</evidence>
<reference evidence="3 4" key="1">
    <citation type="submission" date="2024-04" db="EMBL/GenBank/DDBJ databases">
        <title>Tritrichomonas musculus Genome.</title>
        <authorList>
            <person name="Alves-Ferreira E."/>
            <person name="Grigg M."/>
            <person name="Lorenzi H."/>
            <person name="Galac M."/>
        </authorList>
    </citation>
    <scope>NUCLEOTIDE SEQUENCE [LARGE SCALE GENOMIC DNA]</scope>
    <source>
        <strain evidence="3 4">EAF2021</strain>
    </source>
</reference>
<evidence type="ECO:0000313" key="4">
    <source>
        <dbReference type="Proteomes" id="UP001470230"/>
    </source>
</evidence>
<dbReference type="SUPFAM" id="SSF56801">
    <property type="entry name" value="Acetyl-CoA synthetase-like"/>
    <property type="match status" value="1"/>
</dbReference>
<gene>
    <name evidence="3" type="ORF">M9Y10_016939</name>
</gene>
<feature type="repeat" description="TNFR-Cys" evidence="1">
    <location>
        <begin position="962"/>
        <end position="1004"/>
    </location>
</feature>